<comment type="similarity">
    <text evidence="2">Belongs to the GMC oxidoreductase family.</text>
</comment>
<dbReference type="SUPFAM" id="SSF54373">
    <property type="entry name" value="FAD-linked reductases, C-terminal domain"/>
    <property type="match status" value="1"/>
</dbReference>
<dbReference type="Proteomes" id="UP000326565">
    <property type="component" value="Unassembled WGS sequence"/>
</dbReference>
<dbReference type="InterPro" id="IPR007867">
    <property type="entry name" value="GMC_OxRtase_C"/>
</dbReference>
<evidence type="ECO:0000256" key="1">
    <source>
        <dbReference type="ARBA" id="ARBA00001974"/>
    </source>
</evidence>
<dbReference type="GO" id="GO:0050660">
    <property type="term" value="F:flavin adenine dinucleotide binding"/>
    <property type="evidence" value="ECO:0007669"/>
    <property type="project" value="InterPro"/>
</dbReference>
<reference evidence="6 7" key="1">
    <citation type="submission" date="2019-04" db="EMBL/GenBank/DDBJ databases">
        <title>Friends and foes A comparative genomics study of 23 Aspergillus species from section Flavi.</title>
        <authorList>
            <consortium name="DOE Joint Genome Institute"/>
            <person name="Kjaerbolling I."/>
            <person name="Vesth T."/>
            <person name="Frisvad J.C."/>
            <person name="Nybo J.L."/>
            <person name="Theobald S."/>
            <person name="Kildgaard S."/>
            <person name="Isbrandt T."/>
            <person name="Kuo A."/>
            <person name="Sato A."/>
            <person name="Lyhne E.K."/>
            <person name="Kogle M.E."/>
            <person name="Wiebenga A."/>
            <person name="Kun R.S."/>
            <person name="Lubbers R.J."/>
            <person name="Makela M.R."/>
            <person name="Barry K."/>
            <person name="Chovatia M."/>
            <person name="Clum A."/>
            <person name="Daum C."/>
            <person name="Haridas S."/>
            <person name="He G."/>
            <person name="LaButti K."/>
            <person name="Lipzen A."/>
            <person name="Mondo S."/>
            <person name="Riley R."/>
            <person name="Salamov A."/>
            <person name="Simmons B.A."/>
            <person name="Magnuson J.K."/>
            <person name="Henrissat B."/>
            <person name="Mortensen U.H."/>
            <person name="Larsen T.O."/>
            <person name="Devries R.P."/>
            <person name="Grigoriev I.V."/>
            <person name="Machida M."/>
            <person name="Baker S.E."/>
            <person name="Andersen M.R."/>
        </authorList>
    </citation>
    <scope>NUCLEOTIDE SEQUENCE [LARGE SCALE GENOMIC DNA]</scope>
    <source>
        <strain evidence="6 7">CBS 151.66</strain>
    </source>
</reference>
<evidence type="ECO:0000313" key="7">
    <source>
        <dbReference type="Proteomes" id="UP000326565"/>
    </source>
</evidence>
<proteinExistence type="inferred from homology"/>
<keyword evidence="7" id="KW-1185">Reference proteome</keyword>
<evidence type="ECO:0000256" key="3">
    <source>
        <dbReference type="ARBA" id="ARBA00022630"/>
    </source>
</evidence>
<dbReference type="Pfam" id="PF00732">
    <property type="entry name" value="GMC_oxred_N"/>
    <property type="match status" value="1"/>
</dbReference>
<dbReference type="PANTHER" id="PTHR11552">
    <property type="entry name" value="GLUCOSE-METHANOL-CHOLINE GMC OXIDOREDUCTASE"/>
    <property type="match status" value="1"/>
</dbReference>
<evidence type="ECO:0000256" key="4">
    <source>
        <dbReference type="ARBA" id="ARBA00022827"/>
    </source>
</evidence>
<accession>A0A5N5X8I3</accession>
<sequence length="430" mass="47296">MREGCVLVSRLKQGEPSFSNFVIEAGPDVSQHPLVPDGGKFALLLGSEVDWNYHTVPQKHLGGRILSNLAGKALGGSTAIIGDLWADMVGDSRWSYEGLLPYLRKIESHFDPKRDKDVHGYDGPIKTESTVEEPWRAVGVTYNPEMNSGNPIGLAEVVENRVGGMRQMSSSIAARREVIISAGACRTPQLLILSGIGNAEELRHYGINVNPEKGLSIGSPAFNDPSFFKGLPMDFVVTQQVPLDGLRKALVKDDPNLNPNRHPLVCSQRGHVKAYTIYVTSNPANPVVNKDGTHITTAVVCLRDRNPHSAPVIDPNYLATEVDRYMLREGLRKAREVLRDTLADALPLNPTSDDEQLNDLARRRQMTTYHPSDSASMGEVVDSELQVNGIDRLRVVEASVIPMPLATQIQMCIYALAEQAANIILERHQF</sequence>
<name>A0A5N5X8I3_9EURO</name>
<dbReference type="AlphaFoldDB" id="A0A5N5X8I3"/>
<dbReference type="GO" id="GO:0016614">
    <property type="term" value="F:oxidoreductase activity, acting on CH-OH group of donors"/>
    <property type="evidence" value="ECO:0007669"/>
    <property type="project" value="InterPro"/>
</dbReference>
<evidence type="ECO:0000259" key="5">
    <source>
        <dbReference type="PROSITE" id="PS00624"/>
    </source>
</evidence>
<evidence type="ECO:0000256" key="2">
    <source>
        <dbReference type="ARBA" id="ARBA00010790"/>
    </source>
</evidence>
<organism evidence="6 7">
    <name type="scientific">Aspergillus leporis</name>
    <dbReference type="NCBI Taxonomy" id="41062"/>
    <lineage>
        <taxon>Eukaryota</taxon>
        <taxon>Fungi</taxon>
        <taxon>Dikarya</taxon>
        <taxon>Ascomycota</taxon>
        <taxon>Pezizomycotina</taxon>
        <taxon>Eurotiomycetes</taxon>
        <taxon>Eurotiomycetidae</taxon>
        <taxon>Eurotiales</taxon>
        <taxon>Aspergillaceae</taxon>
        <taxon>Aspergillus</taxon>
        <taxon>Aspergillus subgen. Circumdati</taxon>
    </lineage>
</organism>
<dbReference type="Pfam" id="PF05199">
    <property type="entry name" value="GMC_oxred_C"/>
    <property type="match status" value="1"/>
</dbReference>
<gene>
    <name evidence="6" type="ORF">BDV29DRAFT_199460</name>
</gene>
<dbReference type="PIRSF" id="PIRSF000137">
    <property type="entry name" value="Alcohol_oxidase"/>
    <property type="match status" value="1"/>
</dbReference>
<dbReference type="PROSITE" id="PS00624">
    <property type="entry name" value="GMC_OXRED_2"/>
    <property type="match status" value="1"/>
</dbReference>
<dbReference type="Gene3D" id="3.50.50.60">
    <property type="entry name" value="FAD/NAD(P)-binding domain"/>
    <property type="match status" value="2"/>
</dbReference>
<dbReference type="InterPro" id="IPR012132">
    <property type="entry name" value="GMC_OxRdtase"/>
</dbReference>
<dbReference type="EMBL" id="ML732173">
    <property type="protein sequence ID" value="KAB8077053.1"/>
    <property type="molecule type" value="Genomic_DNA"/>
</dbReference>
<keyword evidence="4" id="KW-0274">FAD</keyword>
<dbReference type="InterPro" id="IPR036188">
    <property type="entry name" value="FAD/NAD-bd_sf"/>
</dbReference>
<feature type="domain" description="Glucose-methanol-choline oxidoreductase N-terminal" evidence="5">
    <location>
        <begin position="183"/>
        <end position="197"/>
    </location>
</feature>
<keyword evidence="3" id="KW-0285">Flavoprotein</keyword>
<dbReference type="InterPro" id="IPR000172">
    <property type="entry name" value="GMC_OxRdtase_N"/>
</dbReference>
<comment type="cofactor">
    <cofactor evidence="1">
        <name>FAD</name>
        <dbReference type="ChEBI" id="CHEBI:57692"/>
    </cofactor>
</comment>
<dbReference type="SUPFAM" id="SSF51905">
    <property type="entry name" value="FAD/NAD(P)-binding domain"/>
    <property type="match status" value="1"/>
</dbReference>
<dbReference type="PANTHER" id="PTHR11552:SF147">
    <property type="entry name" value="CHOLINE DEHYDROGENASE, MITOCHONDRIAL"/>
    <property type="match status" value="1"/>
</dbReference>
<dbReference type="Gene3D" id="3.30.560.10">
    <property type="entry name" value="Glucose Oxidase, domain 3"/>
    <property type="match status" value="2"/>
</dbReference>
<evidence type="ECO:0000313" key="6">
    <source>
        <dbReference type="EMBL" id="KAB8077053.1"/>
    </source>
</evidence>
<protein>
    <recommendedName>
        <fullName evidence="5">Glucose-methanol-choline oxidoreductase N-terminal domain-containing protein</fullName>
    </recommendedName>
</protein>
<dbReference type="OrthoDB" id="269227at2759"/>